<dbReference type="PANTHER" id="PTHR41913:SF1">
    <property type="entry name" value="DUF1684 DOMAIN-CONTAINING PROTEIN"/>
    <property type="match status" value="1"/>
</dbReference>
<proteinExistence type="predicted"/>
<sequence length="212" mass="24093">MLKKLLLAAAVLGIVLYFVSAQLQANNAETEAYRTRIRQQRREKNRNFRLSPESPLSVEQRQRFDSLKYYPLNRDWRVTQARLQRFALPTTVKLTMSDGKQEAYRRYGQVTFTGTGEAVSQAFTLTLFQRLAGTDSTLFVPFTDLSNGRETYGGGRYLDVALPAAEAKLMELDFNQAYNPYCAYNDGYSCPVPPVENRLQVAIPAGEKAFHE</sequence>
<dbReference type="RefSeq" id="WP_345236806.1">
    <property type="nucleotide sequence ID" value="NZ_BAABGZ010000061.1"/>
</dbReference>
<gene>
    <name evidence="2" type="ORF">GCM10023185_28990</name>
</gene>
<evidence type="ECO:0000313" key="2">
    <source>
        <dbReference type="EMBL" id="GAA4361722.1"/>
    </source>
</evidence>
<comment type="caution">
    <text evidence="2">The sequence shown here is derived from an EMBL/GenBank/DDBJ whole genome shotgun (WGS) entry which is preliminary data.</text>
</comment>
<protein>
    <submittedName>
        <fullName evidence="2">DUF1684 domain-containing protein</fullName>
    </submittedName>
</protein>
<keyword evidence="1" id="KW-0732">Signal</keyword>
<dbReference type="Pfam" id="PF07920">
    <property type="entry name" value="DUF1684"/>
    <property type="match status" value="1"/>
</dbReference>
<feature type="chain" id="PRO_5045825295" evidence="1">
    <location>
        <begin position="26"/>
        <end position="212"/>
    </location>
</feature>
<name>A0ABP8IL64_9BACT</name>
<keyword evidence="3" id="KW-1185">Reference proteome</keyword>
<dbReference type="Gene3D" id="6.10.250.1680">
    <property type="match status" value="1"/>
</dbReference>
<organism evidence="2 3">
    <name type="scientific">Hymenobacter saemangeumensis</name>
    <dbReference type="NCBI Taxonomy" id="1084522"/>
    <lineage>
        <taxon>Bacteria</taxon>
        <taxon>Pseudomonadati</taxon>
        <taxon>Bacteroidota</taxon>
        <taxon>Cytophagia</taxon>
        <taxon>Cytophagales</taxon>
        <taxon>Hymenobacteraceae</taxon>
        <taxon>Hymenobacter</taxon>
    </lineage>
</organism>
<feature type="signal peptide" evidence="1">
    <location>
        <begin position="1"/>
        <end position="25"/>
    </location>
</feature>
<evidence type="ECO:0000256" key="1">
    <source>
        <dbReference type="SAM" id="SignalP"/>
    </source>
</evidence>
<accession>A0ABP8IL64</accession>
<dbReference type="Proteomes" id="UP001501153">
    <property type="component" value="Unassembled WGS sequence"/>
</dbReference>
<dbReference type="EMBL" id="BAABGZ010000061">
    <property type="protein sequence ID" value="GAA4361722.1"/>
    <property type="molecule type" value="Genomic_DNA"/>
</dbReference>
<reference evidence="3" key="1">
    <citation type="journal article" date="2019" name="Int. J. Syst. Evol. Microbiol.">
        <title>The Global Catalogue of Microorganisms (GCM) 10K type strain sequencing project: providing services to taxonomists for standard genome sequencing and annotation.</title>
        <authorList>
            <consortium name="The Broad Institute Genomics Platform"/>
            <consortium name="The Broad Institute Genome Sequencing Center for Infectious Disease"/>
            <person name="Wu L."/>
            <person name="Ma J."/>
        </authorList>
    </citation>
    <scope>NUCLEOTIDE SEQUENCE [LARGE SCALE GENOMIC DNA]</scope>
    <source>
        <strain evidence="3">JCM 17923</strain>
    </source>
</reference>
<dbReference type="PANTHER" id="PTHR41913">
    <property type="entry name" value="DUF1684 DOMAIN-CONTAINING PROTEIN"/>
    <property type="match status" value="1"/>
</dbReference>
<dbReference type="InterPro" id="IPR012467">
    <property type="entry name" value="DUF1684"/>
</dbReference>
<evidence type="ECO:0000313" key="3">
    <source>
        <dbReference type="Proteomes" id="UP001501153"/>
    </source>
</evidence>